<gene>
    <name evidence="1" type="ORF">ACFPN9_09595</name>
</gene>
<proteinExistence type="predicted"/>
<dbReference type="Proteomes" id="UP001596060">
    <property type="component" value="Unassembled WGS sequence"/>
</dbReference>
<comment type="caution">
    <text evidence="1">The sequence shown here is derived from an EMBL/GenBank/DDBJ whole genome shotgun (WGS) entry which is preliminary data.</text>
</comment>
<protein>
    <recommendedName>
        <fullName evidence="3">Uracil-DNA glycosylase-like domain-containing protein</fullName>
    </recommendedName>
</protein>
<keyword evidence="2" id="KW-1185">Reference proteome</keyword>
<name>A0ABW0NZ71_9HYPH</name>
<dbReference type="RefSeq" id="WP_377816703.1">
    <property type="nucleotide sequence ID" value="NZ_JBHSLU010000017.1"/>
</dbReference>
<accession>A0ABW0NZ71</accession>
<sequence>MMMPNSALLDVMRDAYSCRFFGTCREAEKSPSKGLIPRGFVGATGRLDEVEAIFVIAEPGGPMEGERYTEGASSDQLMREGIEHTYRCFRSSHNPFHRNMRWILDQLWPGSFDEQLKKVWITEGRLCSIHHTTRWFSDRICAPTYLEPQLQLLPQATIVLFGNKAEDRVKRGTSVMTRVPIKVSHVAPPEGMKPKAKASWVNLIQHVQSLRQPTGR</sequence>
<organism evidence="1 2">
    <name type="scientific">Bosea massiliensis</name>
    <dbReference type="NCBI Taxonomy" id="151419"/>
    <lineage>
        <taxon>Bacteria</taxon>
        <taxon>Pseudomonadati</taxon>
        <taxon>Pseudomonadota</taxon>
        <taxon>Alphaproteobacteria</taxon>
        <taxon>Hyphomicrobiales</taxon>
        <taxon>Boseaceae</taxon>
        <taxon>Bosea</taxon>
    </lineage>
</organism>
<evidence type="ECO:0000313" key="1">
    <source>
        <dbReference type="EMBL" id="MFC5505510.1"/>
    </source>
</evidence>
<evidence type="ECO:0008006" key="3">
    <source>
        <dbReference type="Google" id="ProtNLM"/>
    </source>
</evidence>
<reference evidence="2" key="1">
    <citation type="journal article" date="2019" name="Int. J. Syst. Evol. Microbiol.">
        <title>The Global Catalogue of Microorganisms (GCM) 10K type strain sequencing project: providing services to taxonomists for standard genome sequencing and annotation.</title>
        <authorList>
            <consortium name="The Broad Institute Genomics Platform"/>
            <consortium name="The Broad Institute Genome Sequencing Center for Infectious Disease"/>
            <person name="Wu L."/>
            <person name="Ma J."/>
        </authorList>
    </citation>
    <scope>NUCLEOTIDE SEQUENCE [LARGE SCALE GENOMIC DNA]</scope>
    <source>
        <strain evidence="2">CCUG 43117</strain>
    </source>
</reference>
<dbReference type="EMBL" id="JBHSLU010000017">
    <property type="protein sequence ID" value="MFC5505510.1"/>
    <property type="molecule type" value="Genomic_DNA"/>
</dbReference>
<evidence type="ECO:0000313" key="2">
    <source>
        <dbReference type="Proteomes" id="UP001596060"/>
    </source>
</evidence>